<feature type="region of interest" description="Disordered" evidence="1">
    <location>
        <begin position="73"/>
        <end position="105"/>
    </location>
</feature>
<dbReference type="OrthoDB" id="3689098at2"/>
<dbReference type="RefSeq" id="WP_132110675.1">
    <property type="nucleotide sequence ID" value="NZ_SLWS01000001.1"/>
</dbReference>
<evidence type="ECO:0000256" key="2">
    <source>
        <dbReference type="SAM" id="Phobius"/>
    </source>
</evidence>
<keyword evidence="2" id="KW-0812">Transmembrane</keyword>
<keyword evidence="4" id="KW-1185">Reference proteome</keyword>
<keyword evidence="2" id="KW-0472">Membrane</keyword>
<protein>
    <submittedName>
        <fullName evidence="3">Uncharacterized protein</fullName>
    </submittedName>
</protein>
<reference evidence="3 4" key="1">
    <citation type="submission" date="2019-03" db="EMBL/GenBank/DDBJ databases">
        <title>Genomic Encyclopedia of Type Strains, Phase IV (KMG-IV): sequencing the most valuable type-strain genomes for metagenomic binning, comparative biology and taxonomic classification.</title>
        <authorList>
            <person name="Goeker M."/>
        </authorList>
    </citation>
    <scope>NUCLEOTIDE SEQUENCE [LARGE SCALE GENOMIC DNA]</scope>
    <source>
        <strain evidence="3 4">DSM 45934</strain>
    </source>
</reference>
<proteinExistence type="predicted"/>
<evidence type="ECO:0000313" key="3">
    <source>
        <dbReference type="EMBL" id="TCO64741.1"/>
    </source>
</evidence>
<evidence type="ECO:0000313" key="4">
    <source>
        <dbReference type="Proteomes" id="UP000295680"/>
    </source>
</evidence>
<dbReference type="Proteomes" id="UP000295680">
    <property type="component" value="Unassembled WGS sequence"/>
</dbReference>
<organism evidence="3 4">
    <name type="scientific">Actinocrispum wychmicini</name>
    <dbReference type="NCBI Taxonomy" id="1213861"/>
    <lineage>
        <taxon>Bacteria</taxon>
        <taxon>Bacillati</taxon>
        <taxon>Actinomycetota</taxon>
        <taxon>Actinomycetes</taxon>
        <taxon>Pseudonocardiales</taxon>
        <taxon>Pseudonocardiaceae</taxon>
        <taxon>Actinocrispum</taxon>
    </lineage>
</organism>
<comment type="caution">
    <text evidence="3">The sequence shown here is derived from an EMBL/GenBank/DDBJ whole genome shotgun (WGS) entry which is preliminary data.</text>
</comment>
<name>A0A4R2JW75_9PSEU</name>
<dbReference type="EMBL" id="SLWS01000001">
    <property type="protein sequence ID" value="TCO64741.1"/>
    <property type="molecule type" value="Genomic_DNA"/>
</dbReference>
<feature type="transmembrane region" description="Helical" evidence="2">
    <location>
        <begin position="45"/>
        <end position="64"/>
    </location>
</feature>
<evidence type="ECO:0000256" key="1">
    <source>
        <dbReference type="SAM" id="MobiDB-lite"/>
    </source>
</evidence>
<keyword evidence="2" id="KW-1133">Transmembrane helix</keyword>
<sequence length="254" mass="27214">MDELEQRLSSVLTEMAEGVPPSPNAWVEHQRRLARKSRRARRRPAILAAAAAVAVTLVLVPFLVANGHGGPELTVAQPSPPATSFTPNAPQRDGRSAPTYQPSPGEVVLTQPFSLLDERVGNVELVTYVYTVQGSDGHRMVCSVQQPTSLGTVINGSAAQMRTCATMKPPSNGRYLMAQMPVQSAHYQGVYVYVAARPIERTIVRRAEGGLVTASTRMSGDQFTVFSVQLDSPAAPAAYSLLGAAPAYPRMEDG</sequence>
<gene>
    <name evidence="3" type="ORF">EV192_101523</name>
</gene>
<accession>A0A4R2JW75</accession>
<dbReference type="AlphaFoldDB" id="A0A4R2JW75"/>